<organism evidence="7 8">
    <name type="scientific">Nocardioides immobilis</name>
    <dbReference type="NCBI Taxonomy" id="2049295"/>
    <lineage>
        <taxon>Bacteria</taxon>
        <taxon>Bacillati</taxon>
        <taxon>Actinomycetota</taxon>
        <taxon>Actinomycetes</taxon>
        <taxon>Propionibacteriales</taxon>
        <taxon>Nocardioidaceae</taxon>
        <taxon>Nocardioides</taxon>
    </lineage>
</organism>
<dbReference type="PRINTS" id="PR00370">
    <property type="entry name" value="FMOXYGENASE"/>
</dbReference>
<accession>A0A417XW65</accession>
<keyword evidence="6" id="KW-0560">Oxidoreductase</keyword>
<evidence type="ECO:0000256" key="5">
    <source>
        <dbReference type="ARBA" id="ARBA00022857"/>
    </source>
</evidence>
<dbReference type="Proteomes" id="UP000283644">
    <property type="component" value="Unassembled WGS sequence"/>
</dbReference>
<dbReference type="GO" id="GO:0050660">
    <property type="term" value="F:flavin adenine dinucleotide binding"/>
    <property type="evidence" value="ECO:0007669"/>
    <property type="project" value="InterPro"/>
</dbReference>
<dbReference type="OrthoDB" id="5168853at2"/>
<evidence type="ECO:0000256" key="4">
    <source>
        <dbReference type="ARBA" id="ARBA00022827"/>
    </source>
</evidence>
<dbReference type="InterPro" id="IPR000960">
    <property type="entry name" value="Flavin_mOase"/>
</dbReference>
<reference evidence="7 8" key="1">
    <citation type="submission" date="2018-09" db="EMBL/GenBank/DDBJ databases">
        <title>Genome sequencing of Nocardioides immobilis CCTCC AB 2017083 for comparison to Nocardioides silvaticus.</title>
        <authorList>
            <person name="Li C."/>
            <person name="Wang G."/>
        </authorList>
    </citation>
    <scope>NUCLEOTIDE SEQUENCE [LARGE SCALE GENOMIC DNA]</scope>
    <source>
        <strain evidence="7 8">CCTCC AB 2017083</strain>
    </source>
</reference>
<dbReference type="PANTHER" id="PTHR23023">
    <property type="entry name" value="DIMETHYLANILINE MONOOXYGENASE"/>
    <property type="match status" value="1"/>
</dbReference>
<sequence>MTIVDRSDRVCVIGAGYTGNGLAYALKQAGIAYDQLEATNRIGGNWSHGVYDSTHLISSKSSTQYVELPMSEDYPTFPSAAQMLAYLESYVDHFGLTENLELDTEVARVRPVDANGMEGWLVELATGEVRRYRAVAVANGHYWERNIPTYPGEFTGRQLHSKDYKRPEDFGEGGKVLVVGAGNSASDLAVEAAATFGTADISMRRGYWFIPKTIFGIPSSEWDRAWLPMGVQRFGFKQLLRLSYGDYRRYGLRKPDHKLFTKDVTVNSSLMYALLHGRVQPRPEIARFDSEVVHFKDGSQGKYDTIVWATGFNTRFPMLDESMFVWESGQPLLVEHVLVPRVANLYVWGLVAPRSGAGRIISHGAAFLAEAITAQEQFDEPLSDVIARWIPAQSSMLAGSAEILGRIRLARRALRLLTARASRTTIPEEISA</sequence>
<evidence type="ECO:0000256" key="6">
    <source>
        <dbReference type="ARBA" id="ARBA00023002"/>
    </source>
</evidence>
<dbReference type="EMBL" id="QXGH01000033">
    <property type="protein sequence ID" value="RHW24387.1"/>
    <property type="molecule type" value="Genomic_DNA"/>
</dbReference>
<keyword evidence="4" id="KW-0274">FAD</keyword>
<dbReference type="Pfam" id="PF00743">
    <property type="entry name" value="FMO-like"/>
    <property type="match status" value="1"/>
</dbReference>
<dbReference type="GO" id="GO:0050661">
    <property type="term" value="F:NADP binding"/>
    <property type="evidence" value="ECO:0007669"/>
    <property type="project" value="InterPro"/>
</dbReference>
<dbReference type="PIRSF" id="PIRSF000332">
    <property type="entry name" value="FMO"/>
    <property type="match status" value="1"/>
</dbReference>
<name>A0A417XW65_9ACTN</name>
<keyword evidence="3" id="KW-0285">Flavoprotein</keyword>
<keyword evidence="5" id="KW-0521">NADP</keyword>
<proteinExistence type="inferred from homology"/>
<comment type="similarity">
    <text evidence="1">Belongs to the FMO family.</text>
</comment>
<evidence type="ECO:0000256" key="3">
    <source>
        <dbReference type="ARBA" id="ARBA00022630"/>
    </source>
</evidence>
<dbReference type="SUPFAM" id="SSF51905">
    <property type="entry name" value="FAD/NAD(P)-binding domain"/>
    <property type="match status" value="2"/>
</dbReference>
<evidence type="ECO:0000313" key="7">
    <source>
        <dbReference type="EMBL" id="RHW24387.1"/>
    </source>
</evidence>
<keyword evidence="8" id="KW-1185">Reference proteome</keyword>
<protein>
    <submittedName>
        <fullName evidence="7">NAD(P)/FAD-dependent oxidoreductase</fullName>
    </submittedName>
</protein>
<gene>
    <name evidence="7" type="ORF">D0Z08_25085</name>
</gene>
<dbReference type="GO" id="GO:0004499">
    <property type="term" value="F:N,N-dimethylaniline monooxygenase activity"/>
    <property type="evidence" value="ECO:0007669"/>
    <property type="project" value="InterPro"/>
</dbReference>
<evidence type="ECO:0000313" key="8">
    <source>
        <dbReference type="Proteomes" id="UP000283644"/>
    </source>
</evidence>
<comment type="caution">
    <text evidence="7">The sequence shown here is derived from an EMBL/GenBank/DDBJ whole genome shotgun (WGS) entry which is preliminary data.</text>
</comment>
<evidence type="ECO:0000256" key="2">
    <source>
        <dbReference type="ARBA" id="ARBA00010139"/>
    </source>
</evidence>
<dbReference type="Gene3D" id="3.50.50.60">
    <property type="entry name" value="FAD/NAD(P)-binding domain"/>
    <property type="match status" value="1"/>
</dbReference>
<comment type="similarity">
    <text evidence="2">Belongs to the FAD-binding monooxygenase family.</text>
</comment>
<dbReference type="RefSeq" id="WP_118928009.1">
    <property type="nucleotide sequence ID" value="NZ_QXGH01000033.1"/>
</dbReference>
<dbReference type="InterPro" id="IPR036188">
    <property type="entry name" value="FAD/NAD-bd_sf"/>
</dbReference>
<dbReference type="InterPro" id="IPR050346">
    <property type="entry name" value="FMO-like"/>
</dbReference>
<dbReference type="AlphaFoldDB" id="A0A417XW65"/>
<evidence type="ECO:0000256" key="1">
    <source>
        <dbReference type="ARBA" id="ARBA00009183"/>
    </source>
</evidence>
<dbReference type="InterPro" id="IPR020946">
    <property type="entry name" value="Flavin_mOase-like"/>
</dbReference>